<reference evidence="5" key="2">
    <citation type="submission" date="2020-05" db="EMBL/GenBank/DDBJ databases">
        <authorList>
            <person name="Chiriac C."/>
            <person name="Salcher M."/>
            <person name="Ghai R."/>
            <person name="Kavagutti S V."/>
        </authorList>
    </citation>
    <scope>NUCLEOTIDE SEQUENCE</scope>
</reference>
<evidence type="ECO:0000256" key="2">
    <source>
        <dbReference type="ARBA" id="ARBA00022980"/>
    </source>
</evidence>
<dbReference type="CDD" id="cd01658">
    <property type="entry name" value="Ribosomal_L30"/>
    <property type="match status" value="1"/>
</dbReference>
<keyword evidence="3" id="KW-0687">Ribonucleoprotein</keyword>
<dbReference type="InterPro" id="IPR036919">
    <property type="entry name" value="Ribo_uL30_ferredoxin-like_sf"/>
</dbReference>
<evidence type="ECO:0000313" key="6">
    <source>
        <dbReference type="EMBL" id="KGA16880.1"/>
    </source>
</evidence>
<dbReference type="AlphaFoldDB" id="A0A094PYI7"/>
<dbReference type="GO" id="GO:0003735">
    <property type="term" value="F:structural constituent of ribosome"/>
    <property type="evidence" value="ECO:0007669"/>
    <property type="project" value="InterPro"/>
</dbReference>
<dbReference type="Gene3D" id="3.30.1390.20">
    <property type="entry name" value="Ribosomal protein L30, ferredoxin-like fold domain"/>
    <property type="match status" value="1"/>
</dbReference>
<dbReference type="PIRSF" id="PIRSF002211">
    <property type="entry name" value="Ribosomal_L30_bac-type"/>
    <property type="match status" value="1"/>
</dbReference>
<gene>
    <name evidence="6" type="ORF">GM51_11575</name>
    <name evidence="5" type="ORF">UFOPK2343_01252</name>
</gene>
<evidence type="ECO:0000259" key="4">
    <source>
        <dbReference type="Pfam" id="PF00327"/>
    </source>
</evidence>
<dbReference type="InterPro" id="IPR016082">
    <property type="entry name" value="Ribosomal_uL30_ferredoxin-like"/>
</dbReference>
<dbReference type="Pfam" id="PF00327">
    <property type="entry name" value="Ribosomal_L30"/>
    <property type="match status" value="1"/>
</dbReference>
<proteinExistence type="inferred from homology"/>
<dbReference type="EMBL" id="CAEZXD010000052">
    <property type="protein sequence ID" value="CAB4683065.1"/>
    <property type="molecule type" value="Genomic_DNA"/>
</dbReference>
<keyword evidence="2 6" id="KW-0689">Ribosomal protein</keyword>
<dbReference type="FunFam" id="3.30.1390.20:FF:000001">
    <property type="entry name" value="50S ribosomal protein L30"/>
    <property type="match status" value="1"/>
</dbReference>
<accession>A0A094PYI7</accession>
<evidence type="ECO:0000256" key="1">
    <source>
        <dbReference type="ARBA" id="ARBA00007594"/>
    </source>
</evidence>
<feature type="domain" description="Large ribosomal subunit protein uL30-like ferredoxin-like fold" evidence="4">
    <location>
        <begin position="4"/>
        <end position="54"/>
    </location>
</feature>
<dbReference type="SUPFAM" id="SSF55129">
    <property type="entry name" value="Ribosomal protein L30p/L7e"/>
    <property type="match status" value="1"/>
</dbReference>
<reference evidence="6" key="1">
    <citation type="submission" date="2014-06" db="EMBL/GenBank/DDBJ databases">
        <title>Key roles for freshwater Actinobacteria revealed by deep metagenomic sequencing.</title>
        <authorList>
            <person name="Ghai R."/>
            <person name="Mizuno C.M."/>
            <person name="Picazo A."/>
            <person name="Camacho A."/>
            <person name="Rodriguez-Valera F."/>
        </authorList>
    </citation>
    <scope>NUCLEOTIDE SEQUENCE</scope>
</reference>
<comment type="similarity">
    <text evidence="1">Belongs to the universal ribosomal protein uL30 family.</text>
</comment>
<dbReference type="GO" id="GO:0022625">
    <property type="term" value="C:cytosolic large ribosomal subunit"/>
    <property type="evidence" value="ECO:0007669"/>
    <property type="project" value="TreeGrafter"/>
</dbReference>
<dbReference type="InterPro" id="IPR005996">
    <property type="entry name" value="Ribosomal_uL30_bac-type"/>
</dbReference>
<organism evidence="6">
    <name type="scientific">freshwater metagenome</name>
    <dbReference type="NCBI Taxonomy" id="449393"/>
    <lineage>
        <taxon>unclassified sequences</taxon>
        <taxon>metagenomes</taxon>
        <taxon>ecological metagenomes</taxon>
    </lineage>
</organism>
<dbReference type="HAMAP" id="MF_01371_B">
    <property type="entry name" value="Ribosomal_uL30_B"/>
    <property type="match status" value="1"/>
</dbReference>
<dbReference type="EMBL" id="JNSL01000073">
    <property type="protein sequence ID" value="KGA16880.1"/>
    <property type="molecule type" value="Genomic_DNA"/>
</dbReference>
<evidence type="ECO:0000256" key="3">
    <source>
        <dbReference type="ARBA" id="ARBA00023274"/>
    </source>
</evidence>
<protein>
    <submittedName>
        <fullName evidence="6">50S ribosomal protein L30</fullName>
    </submittedName>
    <submittedName>
        <fullName evidence="5">Unannotated protein</fullName>
    </submittedName>
</protein>
<name>A0A094PYI7_9ZZZZ</name>
<dbReference type="NCBIfam" id="TIGR01308">
    <property type="entry name" value="rpmD_bact"/>
    <property type="match status" value="1"/>
</dbReference>
<evidence type="ECO:0000313" key="5">
    <source>
        <dbReference type="EMBL" id="CAB4683065.1"/>
    </source>
</evidence>
<dbReference type="PANTHER" id="PTHR15892:SF2">
    <property type="entry name" value="LARGE RIBOSOMAL SUBUNIT PROTEIN UL30M"/>
    <property type="match status" value="1"/>
</dbReference>
<dbReference type="PANTHER" id="PTHR15892">
    <property type="entry name" value="MITOCHONDRIAL RIBOSOMAL PROTEIN L30"/>
    <property type="match status" value="1"/>
</dbReference>
<sequence>MPRLKVTQLRSKVGGRPEHRETLRSLGLKRIGDVVVKEDRPEIRGMVVAVRHLVKVEEVE</sequence>
<dbReference type="GO" id="GO:0006412">
    <property type="term" value="P:translation"/>
    <property type="evidence" value="ECO:0007669"/>
    <property type="project" value="InterPro"/>
</dbReference>